<feature type="signal peptide" evidence="1">
    <location>
        <begin position="1"/>
        <end position="20"/>
    </location>
</feature>
<dbReference type="Proteomes" id="UP000789572">
    <property type="component" value="Unassembled WGS sequence"/>
</dbReference>
<comment type="caution">
    <text evidence="2">The sequence shown here is derived from an EMBL/GenBank/DDBJ whole genome shotgun (WGS) entry which is preliminary data.</text>
</comment>
<reference evidence="2" key="1">
    <citation type="submission" date="2021-06" db="EMBL/GenBank/DDBJ databases">
        <authorList>
            <person name="Kallberg Y."/>
            <person name="Tangrot J."/>
            <person name="Rosling A."/>
        </authorList>
    </citation>
    <scope>NUCLEOTIDE SEQUENCE</scope>
    <source>
        <strain evidence="2">IA702</strain>
    </source>
</reference>
<gene>
    <name evidence="2" type="ORF">POCULU_LOCUS4054</name>
</gene>
<keyword evidence="1" id="KW-0732">Signal</keyword>
<sequence length="171" mass="18197">MKSVYLLILLVALVFDYTSANAIPLEKRNTKPPCCPISNCVFKAGDNPLQVPGFAGNTFNGSLTFMQSPVDTLQIVGWLNVLNAPSGPAGNNFDIHVGNCRTATNRTPGDPHAVIDLDSQGFDTPILTSKKLPISAIANQCCFVVNETKTTPPTPEQLLGVVPVTTVLSCI</sequence>
<protein>
    <submittedName>
        <fullName evidence="2">2036_t:CDS:1</fullName>
    </submittedName>
</protein>
<evidence type="ECO:0000313" key="2">
    <source>
        <dbReference type="EMBL" id="CAG8530895.1"/>
    </source>
</evidence>
<keyword evidence="3" id="KW-1185">Reference proteome</keyword>
<name>A0A9N9AHN8_9GLOM</name>
<proteinExistence type="predicted"/>
<accession>A0A9N9AHN8</accession>
<dbReference type="AlphaFoldDB" id="A0A9N9AHN8"/>
<evidence type="ECO:0000313" key="3">
    <source>
        <dbReference type="Proteomes" id="UP000789572"/>
    </source>
</evidence>
<feature type="chain" id="PRO_5040429186" evidence="1">
    <location>
        <begin position="21"/>
        <end position="171"/>
    </location>
</feature>
<dbReference type="EMBL" id="CAJVPJ010000497">
    <property type="protein sequence ID" value="CAG8530895.1"/>
    <property type="molecule type" value="Genomic_DNA"/>
</dbReference>
<evidence type="ECO:0000256" key="1">
    <source>
        <dbReference type="SAM" id="SignalP"/>
    </source>
</evidence>
<organism evidence="2 3">
    <name type="scientific">Paraglomus occultum</name>
    <dbReference type="NCBI Taxonomy" id="144539"/>
    <lineage>
        <taxon>Eukaryota</taxon>
        <taxon>Fungi</taxon>
        <taxon>Fungi incertae sedis</taxon>
        <taxon>Mucoromycota</taxon>
        <taxon>Glomeromycotina</taxon>
        <taxon>Glomeromycetes</taxon>
        <taxon>Paraglomerales</taxon>
        <taxon>Paraglomeraceae</taxon>
        <taxon>Paraglomus</taxon>
    </lineage>
</organism>